<dbReference type="PROSITE" id="PS50097">
    <property type="entry name" value="BTB"/>
    <property type="match status" value="1"/>
</dbReference>
<dbReference type="RefSeq" id="XP_047737411.1">
    <property type="nucleotide sequence ID" value="XM_047881455.1"/>
</dbReference>
<organism evidence="6 7">
    <name type="scientific">Hyalella azteca</name>
    <name type="common">Amphipod</name>
    <dbReference type="NCBI Taxonomy" id="294128"/>
    <lineage>
        <taxon>Eukaryota</taxon>
        <taxon>Metazoa</taxon>
        <taxon>Ecdysozoa</taxon>
        <taxon>Arthropoda</taxon>
        <taxon>Crustacea</taxon>
        <taxon>Multicrustacea</taxon>
        <taxon>Malacostraca</taxon>
        <taxon>Eumalacostraca</taxon>
        <taxon>Peracarida</taxon>
        <taxon>Amphipoda</taxon>
        <taxon>Senticaudata</taxon>
        <taxon>Talitrida</taxon>
        <taxon>Talitroidea</taxon>
        <taxon>Hyalellidae</taxon>
        <taxon>Hyalella</taxon>
    </lineage>
</organism>
<dbReference type="GO" id="GO:0048666">
    <property type="term" value="P:neuron development"/>
    <property type="evidence" value="ECO:0007669"/>
    <property type="project" value="UniProtKB-ARBA"/>
</dbReference>
<dbReference type="CDD" id="cd18315">
    <property type="entry name" value="BTB_POZ_BAB-like"/>
    <property type="match status" value="1"/>
</dbReference>
<feature type="domain" description="C2H2-type" evidence="5">
    <location>
        <begin position="526"/>
        <end position="548"/>
    </location>
</feature>
<gene>
    <name evidence="7" type="primary">LOC108676197</name>
</gene>
<dbReference type="Gene3D" id="3.30.710.10">
    <property type="entry name" value="Potassium Channel Kv1.1, Chain A"/>
    <property type="match status" value="1"/>
</dbReference>
<dbReference type="Proteomes" id="UP000694843">
    <property type="component" value="Unplaced"/>
</dbReference>
<sequence>MNCGGLLSLKWNNHRAAFFNVLSNLREKECYTDVTLACDGKFYPVHKLILSTCSEYFEQMLEQTHCKHPVIVLKDIQNEDLESLLSYMYVGEVNVVQEKLSGLIKAAECLKIKGLAVPDEEPAEAKSTGVFREKRTNDNIVSSEAKRRRQDDCASSQKHSSSSEEESSKRKTSTQEESGRDKTSPSSSNKCTRNNDLVVVSKGSILPSGDSSDKEPSQPPDISHDTSKSDSNAQLSDDEIELKNEEIQEADDDAPKELNDIGEAVKQEPLELDAVYLTDSNSATDIHDILQDRKHLQQADDNQEFMNELLGQHQADDGHREGQEPALPSSYLCTQQQQQLISAREDSIMEADAANHRARFQEKVAFEKLSRYKVPSREEYGSMLATLCGSERSKSFYYLREKFAVVQVGGVMKIVKTARSSDTAQLPSVSHLTTPMEYASAPDILAMPNFCTPETARKSDKHELEANNSKTPGKFSSSSDVLSFDLLDFLSLKQGTGYQCPLCELWCRDKTVFRIHYRVHSGEKPFPCFICAYRTSQKSNLNVHLKTHKDLIAHSTFRENKGPEQRFTSNRT</sequence>
<dbReference type="Pfam" id="PF00651">
    <property type="entry name" value="BTB"/>
    <property type="match status" value="1"/>
</dbReference>
<dbReference type="PANTHER" id="PTHR23110">
    <property type="entry name" value="BTB DOMAIN TRANSCRIPTION FACTOR"/>
    <property type="match status" value="1"/>
</dbReference>
<dbReference type="SMART" id="SM00225">
    <property type="entry name" value="BTB"/>
    <property type="match status" value="1"/>
</dbReference>
<feature type="compositionally biased region" description="Basic and acidic residues" evidence="3">
    <location>
        <begin position="166"/>
        <end position="183"/>
    </location>
</feature>
<dbReference type="InterPro" id="IPR051095">
    <property type="entry name" value="Dros_DevTransReg"/>
</dbReference>
<evidence type="ECO:0000256" key="1">
    <source>
        <dbReference type="ARBA" id="ARBA00023242"/>
    </source>
</evidence>
<dbReference type="AlphaFoldDB" id="A0A979FK90"/>
<keyword evidence="2" id="KW-0479">Metal-binding</keyword>
<dbReference type="FunFam" id="3.30.160.60:FF:000630">
    <property type="entry name" value="Zinc finger protein 180"/>
    <property type="match status" value="1"/>
</dbReference>
<evidence type="ECO:0000256" key="2">
    <source>
        <dbReference type="PROSITE-ProRule" id="PRU00042"/>
    </source>
</evidence>
<evidence type="ECO:0000259" key="5">
    <source>
        <dbReference type="PROSITE" id="PS50157"/>
    </source>
</evidence>
<dbReference type="KEGG" id="hazt:108676197"/>
<name>A0A979FK90_HYAAZ</name>
<feature type="domain" description="C2H2-type" evidence="5">
    <location>
        <begin position="498"/>
        <end position="525"/>
    </location>
</feature>
<dbReference type="GO" id="GO:0003006">
    <property type="term" value="P:developmental process involved in reproduction"/>
    <property type="evidence" value="ECO:0007669"/>
    <property type="project" value="UniProtKB-ARBA"/>
</dbReference>
<dbReference type="SUPFAM" id="SSF54695">
    <property type="entry name" value="POZ domain"/>
    <property type="match status" value="1"/>
</dbReference>
<reference evidence="7" key="1">
    <citation type="submission" date="2025-08" db="UniProtKB">
        <authorList>
            <consortium name="RefSeq"/>
        </authorList>
    </citation>
    <scope>IDENTIFICATION</scope>
    <source>
        <tissue evidence="7">Whole organism</tissue>
    </source>
</reference>
<dbReference type="InterPro" id="IPR036236">
    <property type="entry name" value="Znf_C2H2_sf"/>
</dbReference>
<keyword evidence="6" id="KW-1185">Reference proteome</keyword>
<evidence type="ECO:0000313" key="6">
    <source>
        <dbReference type="Proteomes" id="UP000694843"/>
    </source>
</evidence>
<evidence type="ECO:0000313" key="7">
    <source>
        <dbReference type="RefSeq" id="XP_047737411.1"/>
    </source>
</evidence>
<feature type="compositionally biased region" description="Basic and acidic residues" evidence="3">
    <location>
        <begin position="211"/>
        <end position="228"/>
    </location>
</feature>
<dbReference type="OrthoDB" id="6372641at2759"/>
<proteinExistence type="predicted"/>
<dbReference type="PANTHER" id="PTHR23110:SF98">
    <property type="entry name" value="PRE-LOLA-G, ISOFORM C-RELATED"/>
    <property type="match status" value="1"/>
</dbReference>
<dbReference type="InterPro" id="IPR000210">
    <property type="entry name" value="BTB/POZ_dom"/>
</dbReference>
<feature type="domain" description="BTB" evidence="4">
    <location>
        <begin position="32"/>
        <end position="97"/>
    </location>
</feature>
<dbReference type="PROSITE" id="PS50157">
    <property type="entry name" value="ZINC_FINGER_C2H2_2"/>
    <property type="match status" value="2"/>
</dbReference>
<dbReference type="GO" id="GO:0005634">
    <property type="term" value="C:nucleus"/>
    <property type="evidence" value="ECO:0007669"/>
    <property type="project" value="TreeGrafter"/>
</dbReference>
<feature type="region of interest" description="Disordered" evidence="3">
    <location>
        <begin position="121"/>
        <end position="235"/>
    </location>
</feature>
<keyword evidence="2" id="KW-0862">Zinc</keyword>
<dbReference type="SMART" id="SM00355">
    <property type="entry name" value="ZnF_C2H2"/>
    <property type="match status" value="2"/>
</dbReference>
<dbReference type="GeneID" id="108676197"/>
<protein>
    <submittedName>
        <fullName evidence="7">Homeotic protein spalt-major isoform X1</fullName>
    </submittedName>
</protein>
<dbReference type="GO" id="GO:0008270">
    <property type="term" value="F:zinc ion binding"/>
    <property type="evidence" value="ECO:0007669"/>
    <property type="project" value="UniProtKB-KW"/>
</dbReference>
<dbReference type="SUPFAM" id="SSF57667">
    <property type="entry name" value="beta-beta-alpha zinc fingers"/>
    <property type="match status" value="1"/>
</dbReference>
<keyword evidence="2" id="KW-0863">Zinc-finger</keyword>
<accession>A0A979FK90</accession>
<dbReference type="Gene3D" id="3.30.160.60">
    <property type="entry name" value="Classic Zinc Finger"/>
    <property type="match status" value="2"/>
</dbReference>
<dbReference type="GO" id="GO:0048513">
    <property type="term" value="P:animal organ development"/>
    <property type="evidence" value="ECO:0007669"/>
    <property type="project" value="UniProtKB-ARBA"/>
</dbReference>
<dbReference type="InterPro" id="IPR011333">
    <property type="entry name" value="SKP1/BTB/POZ_sf"/>
</dbReference>
<keyword evidence="1" id="KW-0539">Nucleus</keyword>
<dbReference type="PROSITE" id="PS00028">
    <property type="entry name" value="ZINC_FINGER_C2H2_1"/>
    <property type="match status" value="1"/>
</dbReference>
<feature type="compositionally biased region" description="Polar residues" evidence="3">
    <location>
        <begin position="184"/>
        <end position="195"/>
    </location>
</feature>
<evidence type="ECO:0000259" key="4">
    <source>
        <dbReference type="PROSITE" id="PS50097"/>
    </source>
</evidence>
<dbReference type="GO" id="GO:0006357">
    <property type="term" value="P:regulation of transcription by RNA polymerase II"/>
    <property type="evidence" value="ECO:0007669"/>
    <property type="project" value="TreeGrafter"/>
</dbReference>
<dbReference type="InterPro" id="IPR013087">
    <property type="entry name" value="Znf_C2H2_type"/>
</dbReference>
<evidence type="ECO:0000256" key="3">
    <source>
        <dbReference type="SAM" id="MobiDB-lite"/>
    </source>
</evidence>